<dbReference type="EMBL" id="PIPL01000001">
    <property type="protein sequence ID" value="RUO26470.1"/>
    <property type="molecule type" value="Genomic_DNA"/>
</dbReference>
<evidence type="ECO:0000313" key="4">
    <source>
        <dbReference type="Proteomes" id="UP000288293"/>
    </source>
</evidence>
<gene>
    <name evidence="3" type="ORF">CWE09_07115</name>
</gene>
<dbReference type="PIRSF" id="PIRSF028688">
    <property type="entry name" value="UCP_imp_028688"/>
    <property type="match status" value="1"/>
</dbReference>
<feature type="chain" id="PRO_5019294696" description="FlgO domain-containing protein" evidence="1">
    <location>
        <begin position="20"/>
        <end position="189"/>
    </location>
</feature>
<accession>A0A432W8L3</accession>
<feature type="domain" description="FlgO" evidence="2">
    <location>
        <begin position="47"/>
        <end position="173"/>
    </location>
</feature>
<dbReference type="AlphaFoldDB" id="A0A432W8L3"/>
<dbReference type="Pfam" id="PF17680">
    <property type="entry name" value="FlgO"/>
    <property type="match status" value="1"/>
</dbReference>
<dbReference type="PROSITE" id="PS51257">
    <property type="entry name" value="PROKAR_LIPOPROTEIN"/>
    <property type="match status" value="1"/>
</dbReference>
<protein>
    <recommendedName>
        <fullName evidence="2">FlgO domain-containing protein</fullName>
    </recommendedName>
</protein>
<keyword evidence="1" id="KW-0732">Signal</keyword>
<organism evidence="3 4">
    <name type="scientific">Aliidiomarina minuta</name>
    <dbReference type="NCBI Taxonomy" id="880057"/>
    <lineage>
        <taxon>Bacteria</taxon>
        <taxon>Pseudomonadati</taxon>
        <taxon>Pseudomonadota</taxon>
        <taxon>Gammaproteobacteria</taxon>
        <taxon>Alteromonadales</taxon>
        <taxon>Idiomarinaceae</taxon>
        <taxon>Aliidiomarina</taxon>
    </lineage>
</organism>
<dbReference type="RefSeq" id="WP_126803281.1">
    <property type="nucleotide sequence ID" value="NZ_PIPL01000001.1"/>
</dbReference>
<name>A0A432W8L3_9GAMM</name>
<keyword evidence="4" id="KW-1185">Reference proteome</keyword>
<evidence type="ECO:0000259" key="2">
    <source>
        <dbReference type="Pfam" id="PF17680"/>
    </source>
</evidence>
<dbReference type="InterPro" id="IPR014549">
    <property type="entry name" value="FlgO"/>
</dbReference>
<sequence length="189" mass="20614">MKHLIIVACSLVLVACSNGHSLQGSSTQTTTQATPAASTTQDYSRLIAQQLMNSARGISNGQRVAITSPVWLDGDYQQSPLIGRQLQEEIGAEMHRLSLQVVEFKLTDAIRVTPQGDFALSKNYLELRELQQADYILAGTLVENGSGVTFNARLIDFHTQVIRATAQVTLPQHLIEQIRSEQGVELVGG</sequence>
<proteinExistence type="predicted"/>
<comment type="caution">
    <text evidence="3">The sequence shown here is derived from an EMBL/GenBank/DDBJ whole genome shotgun (WGS) entry which is preliminary data.</text>
</comment>
<evidence type="ECO:0000313" key="3">
    <source>
        <dbReference type="EMBL" id="RUO26470.1"/>
    </source>
</evidence>
<dbReference type="OrthoDB" id="6116374at2"/>
<evidence type="ECO:0000256" key="1">
    <source>
        <dbReference type="SAM" id="SignalP"/>
    </source>
</evidence>
<dbReference type="Proteomes" id="UP000288293">
    <property type="component" value="Unassembled WGS sequence"/>
</dbReference>
<dbReference type="InterPro" id="IPR041215">
    <property type="entry name" value="FlgO_dom"/>
</dbReference>
<feature type="signal peptide" evidence="1">
    <location>
        <begin position="1"/>
        <end position="19"/>
    </location>
</feature>
<reference evidence="3 4" key="1">
    <citation type="journal article" date="2011" name="Front. Microbiol.">
        <title>Genomic signatures of strain selection and enhancement in Bacillus atrophaeus var. globigii, a historical biowarfare simulant.</title>
        <authorList>
            <person name="Gibbons H.S."/>
            <person name="Broomall S.M."/>
            <person name="McNew L.A."/>
            <person name="Daligault H."/>
            <person name="Chapman C."/>
            <person name="Bruce D."/>
            <person name="Karavis M."/>
            <person name="Krepps M."/>
            <person name="McGregor P.A."/>
            <person name="Hong C."/>
            <person name="Park K.H."/>
            <person name="Akmal A."/>
            <person name="Feldman A."/>
            <person name="Lin J.S."/>
            <person name="Chang W.E."/>
            <person name="Higgs B.W."/>
            <person name="Demirev P."/>
            <person name="Lindquist J."/>
            <person name="Liem A."/>
            <person name="Fochler E."/>
            <person name="Read T.D."/>
            <person name="Tapia R."/>
            <person name="Johnson S."/>
            <person name="Bishop-Lilly K.A."/>
            <person name="Detter C."/>
            <person name="Han C."/>
            <person name="Sozhamannan S."/>
            <person name="Rosenzweig C.N."/>
            <person name="Skowronski E.W."/>
        </authorList>
    </citation>
    <scope>NUCLEOTIDE SEQUENCE [LARGE SCALE GENOMIC DNA]</scope>
    <source>
        <strain evidence="3 4">MLST1</strain>
    </source>
</reference>